<dbReference type="InterPro" id="IPR012434">
    <property type="entry name" value="DUF1631"/>
</dbReference>
<evidence type="ECO:0000313" key="2">
    <source>
        <dbReference type="EMBL" id="GGF87387.1"/>
    </source>
</evidence>
<dbReference type="Proteomes" id="UP000632858">
    <property type="component" value="Unassembled WGS sequence"/>
</dbReference>
<reference evidence="2" key="1">
    <citation type="journal article" date="2014" name="Int. J. Syst. Evol. Microbiol.">
        <title>Complete genome sequence of Corynebacterium casei LMG S-19264T (=DSM 44701T), isolated from a smear-ripened cheese.</title>
        <authorList>
            <consortium name="US DOE Joint Genome Institute (JGI-PGF)"/>
            <person name="Walter F."/>
            <person name="Albersmeier A."/>
            <person name="Kalinowski J."/>
            <person name="Ruckert C."/>
        </authorList>
    </citation>
    <scope>NUCLEOTIDE SEQUENCE</scope>
    <source>
        <strain evidence="2">CGMCC 1.12726</strain>
    </source>
</reference>
<name>A0A917CG17_9GAMM</name>
<accession>A0A917CG17</accession>
<evidence type="ECO:0000313" key="3">
    <source>
        <dbReference type="Proteomes" id="UP000632858"/>
    </source>
</evidence>
<sequence>MDISAPHPPSHTLNQSGLPVRVYALCDGLLKVGADFFERQLQFLLKDLEDILFKNAEHGRPGADDGDSFSALRNLKRTRHDFIPRFLAAVESQLAGIRQTGPGNGAAPAKILPAGAELRLLDDDSFDIDQIQQSISARCESQNSFDIFLLAQRIGVLAGKPAFGNEQMPLGPKALCRCLQQAIECLDLGPNDSRQIYHLFDRHVFGHFAELMKVCNRHLSEHGVLPNLSYVPFRNPELRFKKTPIALGEGKEPTAASAKVYPLFPEGAPAKAQGAAAPAEVEESFSKLQHLLARRKQLLNKLSSFSNTYINDASGAAGRTVPADSDQLRGILDEFQRQALAHPNAHADIRHLKRDLLAQLRNQSTPDRELTLGPEDSDAIDLVGLLMDDAMKEISPNSPTAQLIGMMQTPLIRVVLRDKSFFSNHVHPARQMLNILAEAGINWLDGSDKDDPLHGNLTGIVSNTVKDFDGDNQKLLAAYEETNRLLQSLIKKAEAVERRQIEVAKAKEKLRVARTRAESTMADLMATHEIPVYTKAMLNEAWADVMALTELRNGPDSSNWQEQRRIAEHIIAANEPDAGGVAEARAEELMQRIRESLAMVGYHEDEAARIAERLVRRGPHEAFEPEHTGTDKARFGDSAKAADLEAFQLDEQQMALVEELKDVPVGTWFEFLTPGSSTPTRAKLTWLSKITHNCLFVTQRGMKHSEMLLEELAIAISEGRARIQPGQKRSIFERAFENMLASLRTFMPGGDKDE</sequence>
<reference evidence="2" key="2">
    <citation type="submission" date="2020-09" db="EMBL/GenBank/DDBJ databases">
        <authorList>
            <person name="Sun Q."/>
            <person name="Zhou Y."/>
        </authorList>
    </citation>
    <scope>NUCLEOTIDE SEQUENCE</scope>
    <source>
        <strain evidence="2">CGMCC 1.12726</strain>
    </source>
</reference>
<dbReference type="AlphaFoldDB" id="A0A917CG17"/>
<keyword evidence="1" id="KW-0175">Coiled coil</keyword>
<feature type="coiled-coil region" evidence="1">
    <location>
        <begin position="472"/>
        <end position="516"/>
    </location>
</feature>
<dbReference type="Pfam" id="PF07793">
    <property type="entry name" value="DUF1631"/>
    <property type="match status" value="1"/>
</dbReference>
<dbReference type="EMBL" id="BMFO01000001">
    <property type="protein sequence ID" value="GGF87387.1"/>
    <property type="molecule type" value="Genomic_DNA"/>
</dbReference>
<comment type="caution">
    <text evidence="2">The sequence shown here is derived from an EMBL/GenBank/DDBJ whole genome shotgun (WGS) entry which is preliminary data.</text>
</comment>
<evidence type="ECO:0000256" key="1">
    <source>
        <dbReference type="SAM" id="Coils"/>
    </source>
</evidence>
<evidence type="ECO:0008006" key="4">
    <source>
        <dbReference type="Google" id="ProtNLM"/>
    </source>
</evidence>
<gene>
    <name evidence="2" type="ORF">GCM10010960_06660</name>
</gene>
<organism evidence="2 3">
    <name type="scientific">Arenimonas maotaiensis</name>
    <dbReference type="NCBI Taxonomy" id="1446479"/>
    <lineage>
        <taxon>Bacteria</taxon>
        <taxon>Pseudomonadati</taxon>
        <taxon>Pseudomonadota</taxon>
        <taxon>Gammaproteobacteria</taxon>
        <taxon>Lysobacterales</taxon>
        <taxon>Lysobacteraceae</taxon>
        <taxon>Arenimonas</taxon>
    </lineage>
</organism>
<keyword evidence="3" id="KW-1185">Reference proteome</keyword>
<proteinExistence type="predicted"/>
<protein>
    <recommendedName>
        <fullName evidence="4">DUF1631 domain-containing protein</fullName>
    </recommendedName>
</protein>
<dbReference type="RefSeq" id="WP_188447724.1">
    <property type="nucleotide sequence ID" value="NZ_BMFO01000001.1"/>
</dbReference>